<proteinExistence type="predicted"/>
<gene>
    <name evidence="1" type="ORF">NHX12_012608</name>
</gene>
<evidence type="ECO:0000313" key="1">
    <source>
        <dbReference type="EMBL" id="KAJ3586208.1"/>
    </source>
</evidence>
<evidence type="ECO:0000313" key="2">
    <source>
        <dbReference type="Proteomes" id="UP001148018"/>
    </source>
</evidence>
<name>A0A9Q0DCZ2_9TELE</name>
<keyword evidence="2" id="KW-1185">Reference proteome</keyword>
<comment type="caution">
    <text evidence="1">The sequence shown here is derived from an EMBL/GenBank/DDBJ whole genome shotgun (WGS) entry which is preliminary data.</text>
</comment>
<dbReference type="EMBL" id="JANIIK010000117">
    <property type="protein sequence ID" value="KAJ3586208.1"/>
    <property type="molecule type" value="Genomic_DNA"/>
</dbReference>
<reference evidence="1" key="1">
    <citation type="submission" date="2022-07" db="EMBL/GenBank/DDBJ databases">
        <title>Chromosome-level genome of Muraenolepis orangiensis.</title>
        <authorList>
            <person name="Kim J."/>
        </authorList>
    </citation>
    <scope>NUCLEOTIDE SEQUENCE</scope>
    <source>
        <strain evidence="1">KU_S4_2022</strain>
        <tissue evidence="1">Muscle</tissue>
    </source>
</reference>
<dbReference type="AlphaFoldDB" id="A0A9Q0DCZ2"/>
<organism evidence="1 2">
    <name type="scientific">Muraenolepis orangiensis</name>
    <name type="common">Patagonian moray cod</name>
    <dbReference type="NCBI Taxonomy" id="630683"/>
    <lineage>
        <taxon>Eukaryota</taxon>
        <taxon>Metazoa</taxon>
        <taxon>Chordata</taxon>
        <taxon>Craniata</taxon>
        <taxon>Vertebrata</taxon>
        <taxon>Euteleostomi</taxon>
        <taxon>Actinopterygii</taxon>
        <taxon>Neopterygii</taxon>
        <taxon>Teleostei</taxon>
        <taxon>Neoteleostei</taxon>
        <taxon>Acanthomorphata</taxon>
        <taxon>Zeiogadaria</taxon>
        <taxon>Gadariae</taxon>
        <taxon>Gadiformes</taxon>
        <taxon>Muraenolepidoidei</taxon>
        <taxon>Muraenolepididae</taxon>
        <taxon>Muraenolepis</taxon>
    </lineage>
</organism>
<dbReference type="Proteomes" id="UP001148018">
    <property type="component" value="Unassembled WGS sequence"/>
</dbReference>
<accession>A0A9Q0DCZ2</accession>
<protein>
    <submittedName>
        <fullName evidence="1">Uncharacterized protein</fullName>
    </submittedName>
</protein>
<sequence>MAYHTERAPRARCPFAYCQILQSDAVRCDHGEGTASDPWLIGMCLLGTGTVTPLRITGNLGKGSVLG</sequence>